<accession>A0A930HKY5</accession>
<name>A0A930HKY5_9BACT</name>
<proteinExistence type="predicted"/>
<sequence length="50" mass="5435">MNDMSVNNDDSDSENKNIENLLSRSDLAVQAGNDSITFIAAVDNKDKFAS</sequence>
<dbReference type="EMBL" id="JABZSJ010000007">
    <property type="protein sequence ID" value="MBF1383719.1"/>
    <property type="molecule type" value="Genomic_DNA"/>
</dbReference>
<comment type="caution">
    <text evidence="1">The sequence shown here is derived from an EMBL/GenBank/DDBJ whole genome shotgun (WGS) entry which is preliminary data.</text>
</comment>
<reference evidence="1" key="1">
    <citation type="submission" date="2020-04" db="EMBL/GenBank/DDBJ databases">
        <title>Deep metagenomics examines the oral microbiome during advanced dental caries in children, revealing novel taxa and co-occurrences with host molecules.</title>
        <authorList>
            <person name="Baker J.L."/>
            <person name="Morton J.T."/>
            <person name="Dinis M."/>
            <person name="Alvarez R."/>
            <person name="Tran N.C."/>
            <person name="Knight R."/>
            <person name="Edlund A."/>
        </authorList>
    </citation>
    <scope>NUCLEOTIDE SEQUENCE</scope>
    <source>
        <strain evidence="1">JCVI_44_bin.5</strain>
    </source>
</reference>
<dbReference type="AlphaFoldDB" id="A0A930HKY5"/>
<evidence type="ECO:0000313" key="1">
    <source>
        <dbReference type="EMBL" id="MBF1383719.1"/>
    </source>
</evidence>
<protein>
    <submittedName>
        <fullName evidence="1">Uncharacterized protein</fullName>
    </submittedName>
</protein>
<dbReference type="Proteomes" id="UP000771736">
    <property type="component" value="Unassembled WGS sequence"/>
</dbReference>
<organism evidence="1 2">
    <name type="scientific">Prevotella aurantiaca</name>
    <dbReference type="NCBI Taxonomy" id="596085"/>
    <lineage>
        <taxon>Bacteria</taxon>
        <taxon>Pseudomonadati</taxon>
        <taxon>Bacteroidota</taxon>
        <taxon>Bacteroidia</taxon>
        <taxon>Bacteroidales</taxon>
        <taxon>Prevotellaceae</taxon>
        <taxon>Prevotella</taxon>
    </lineage>
</organism>
<dbReference type="RefSeq" id="WP_273158468.1">
    <property type="nucleotide sequence ID" value="NZ_JABZSJ010000007.1"/>
</dbReference>
<gene>
    <name evidence="1" type="ORF">HXN26_02510</name>
</gene>
<evidence type="ECO:0000313" key="2">
    <source>
        <dbReference type="Proteomes" id="UP000771736"/>
    </source>
</evidence>